<dbReference type="GO" id="GO:0051123">
    <property type="term" value="P:RNA polymerase II preinitiation complex assembly"/>
    <property type="evidence" value="ECO:0007669"/>
    <property type="project" value="InterPro"/>
</dbReference>
<keyword evidence="4" id="KW-0804">Transcription</keyword>
<dbReference type="PANTHER" id="PTHR13218:SF8">
    <property type="entry name" value="TRANSCRIPTION INITIATION FACTOR TFIID SUBUNIT 11"/>
    <property type="match status" value="1"/>
</dbReference>
<feature type="region of interest" description="Disordered" evidence="6">
    <location>
        <begin position="87"/>
        <end position="106"/>
    </location>
</feature>
<name>A0A3M7J0G6_HORWE</name>
<accession>A0A3M7J0G6</accession>
<feature type="compositionally biased region" description="Basic residues" evidence="6">
    <location>
        <begin position="263"/>
        <end position="280"/>
    </location>
</feature>
<feature type="compositionally biased region" description="Basic and acidic residues" evidence="6">
    <location>
        <begin position="524"/>
        <end position="533"/>
    </location>
</feature>
<proteinExistence type="inferred from homology"/>
<evidence type="ECO:0000259" key="7">
    <source>
        <dbReference type="Pfam" id="PF04719"/>
    </source>
</evidence>
<dbReference type="CDD" id="cd08048">
    <property type="entry name" value="HFD_TAF11"/>
    <property type="match status" value="1"/>
</dbReference>
<dbReference type="Pfam" id="PF04719">
    <property type="entry name" value="TAFII28"/>
    <property type="match status" value="1"/>
</dbReference>
<feature type="compositionally biased region" description="Low complexity" evidence="6">
    <location>
        <begin position="159"/>
        <end position="170"/>
    </location>
</feature>
<feature type="compositionally biased region" description="Basic and acidic residues" evidence="6">
    <location>
        <begin position="446"/>
        <end position="467"/>
    </location>
</feature>
<dbReference type="GO" id="GO:0005669">
    <property type="term" value="C:transcription factor TFIID complex"/>
    <property type="evidence" value="ECO:0007669"/>
    <property type="project" value="InterPro"/>
</dbReference>
<protein>
    <recommendedName>
        <fullName evidence="7">TAFII28-like protein domain-containing protein</fullName>
    </recommendedName>
</protein>
<dbReference type="InterPro" id="IPR045127">
    <property type="entry name" value="TAF11-like"/>
</dbReference>
<evidence type="ECO:0000256" key="2">
    <source>
        <dbReference type="ARBA" id="ARBA00009788"/>
    </source>
</evidence>
<keyword evidence="3" id="KW-0805">Transcription regulation</keyword>
<dbReference type="OrthoDB" id="28335at2759"/>
<dbReference type="PANTHER" id="PTHR13218">
    <property type="entry name" value="TRANSCRIPTION INITIATION FACTOR TFIID SUBUNIT 11-RELATED"/>
    <property type="match status" value="1"/>
</dbReference>
<dbReference type="Proteomes" id="UP000281677">
    <property type="component" value="Unassembled WGS sequence"/>
</dbReference>
<dbReference type="InterPro" id="IPR006809">
    <property type="entry name" value="TAFII28_dom"/>
</dbReference>
<comment type="subcellular location">
    <subcellularLocation>
        <location evidence="1">Nucleus</location>
    </subcellularLocation>
</comment>
<evidence type="ECO:0000256" key="3">
    <source>
        <dbReference type="ARBA" id="ARBA00023015"/>
    </source>
</evidence>
<evidence type="ECO:0000256" key="1">
    <source>
        <dbReference type="ARBA" id="ARBA00004123"/>
    </source>
</evidence>
<keyword evidence="5" id="KW-0539">Nucleus</keyword>
<feature type="region of interest" description="Disordered" evidence="6">
    <location>
        <begin position="424"/>
        <end position="533"/>
    </location>
</feature>
<dbReference type="Gene3D" id="1.10.20.10">
    <property type="entry name" value="Histone, subunit A"/>
    <property type="match status" value="1"/>
</dbReference>
<evidence type="ECO:0000313" key="8">
    <source>
        <dbReference type="EMBL" id="RMZ31298.1"/>
    </source>
</evidence>
<feature type="domain" description="TAFII28-like protein" evidence="7">
    <location>
        <begin position="361"/>
        <end position="433"/>
    </location>
</feature>
<feature type="compositionally biased region" description="Basic and acidic residues" evidence="6">
    <location>
        <begin position="424"/>
        <end position="439"/>
    </location>
</feature>
<feature type="compositionally biased region" description="Basic and acidic residues" evidence="6">
    <location>
        <begin position="348"/>
        <end position="366"/>
    </location>
</feature>
<feature type="region of interest" description="Disordered" evidence="6">
    <location>
        <begin position="142"/>
        <end position="205"/>
    </location>
</feature>
<organism evidence="8 9">
    <name type="scientific">Hortaea werneckii</name>
    <name type="common">Black yeast</name>
    <name type="synonym">Cladosporium werneckii</name>
    <dbReference type="NCBI Taxonomy" id="91943"/>
    <lineage>
        <taxon>Eukaryota</taxon>
        <taxon>Fungi</taxon>
        <taxon>Dikarya</taxon>
        <taxon>Ascomycota</taxon>
        <taxon>Pezizomycotina</taxon>
        <taxon>Dothideomycetes</taxon>
        <taxon>Dothideomycetidae</taxon>
        <taxon>Mycosphaerellales</taxon>
        <taxon>Teratosphaeriaceae</taxon>
        <taxon>Hortaea</taxon>
    </lineage>
</organism>
<comment type="similarity">
    <text evidence="2">Belongs to the TAF11 family.</text>
</comment>
<feature type="compositionally biased region" description="Basic and acidic residues" evidence="6">
    <location>
        <begin position="484"/>
        <end position="498"/>
    </location>
</feature>
<feature type="region of interest" description="Disordered" evidence="6">
    <location>
        <begin position="221"/>
        <end position="366"/>
    </location>
</feature>
<gene>
    <name evidence="8" type="ORF">D0859_04582</name>
</gene>
<evidence type="ECO:0000256" key="6">
    <source>
        <dbReference type="SAM" id="MobiDB-lite"/>
    </source>
</evidence>
<feature type="compositionally biased region" description="Polar residues" evidence="6">
    <location>
        <begin position="468"/>
        <end position="480"/>
    </location>
</feature>
<dbReference type="VEuPathDB" id="FungiDB:BTJ68_08635"/>
<reference evidence="8 9" key="1">
    <citation type="journal article" date="2018" name="BMC Genomics">
        <title>Genomic evidence for intraspecific hybridization in a clonal and extremely halotolerant yeast.</title>
        <authorList>
            <person name="Gostincar C."/>
            <person name="Stajich J.E."/>
            <person name="Zupancic J."/>
            <person name="Zalar P."/>
            <person name="Gunde-Cimerman N."/>
        </authorList>
    </citation>
    <scope>NUCLEOTIDE SEQUENCE [LARGE SCALE GENOMIC DNA]</scope>
    <source>
        <strain evidence="8 9">EXF-120</strain>
    </source>
</reference>
<sequence length="579" mass="61281">MEGHVGAFHHFQAAFVRVRVPSDIDLGHERVPFVPFLDVQDGVVDDLGGRVDRNAGIDGKGAAVADLLGGSWPSVGRVVEGVARQGLGRHSHSGGRCLDPEEQNGTRAKRLQSLPLSATMLVLRGRSPLSRVAIAGFTMASPPSYGGATSPPPSGGGLALPRQRPALALPGQVPSRKPSVASTTAGTPSAHPLRQTSFPPSDSLEAQHALAEDHLLARSQYSPSAADSDAGGAGLEGLSDDENDVSSAIDGPAGDPNNGGSTNKKRKRGTEKKSRGRPPKTRAGSVSLVNGEDGGPGRGAKSTRDEDGDAEGQASEEEEDEEDAAGKADGTGRAPLYDGGQMSADQLTEERERKRLFYEGTTEDQRSRLAAFQRSKLRTADVRKLVNSVLGQSVPQNVVLVVGAYAKMFAGMLIEDAREVQAEWKAAEPKRPDGEDNRAYKRMRRSKEEAKRATDGKQEDHSDKGDETQTTDSPQPSGTQPADGEVKEEPTSPSKDEQMTNGNVPGPDNHITEPGTGGAGGLGKDIEECDRGPLLPDHLREALRRYKKKRAGGAVGFTGMSLEGRENTAAKTGGRRLFR</sequence>
<dbReference type="SUPFAM" id="SSF47113">
    <property type="entry name" value="Histone-fold"/>
    <property type="match status" value="1"/>
</dbReference>
<dbReference type="EMBL" id="QWIT01000103">
    <property type="protein sequence ID" value="RMZ31298.1"/>
    <property type="molecule type" value="Genomic_DNA"/>
</dbReference>
<evidence type="ECO:0000256" key="4">
    <source>
        <dbReference type="ARBA" id="ARBA00023163"/>
    </source>
</evidence>
<feature type="compositionally biased region" description="Acidic residues" evidence="6">
    <location>
        <begin position="306"/>
        <end position="323"/>
    </location>
</feature>
<dbReference type="GO" id="GO:0016251">
    <property type="term" value="F:RNA polymerase II general transcription initiation factor activity"/>
    <property type="evidence" value="ECO:0007669"/>
    <property type="project" value="TreeGrafter"/>
</dbReference>
<evidence type="ECO:0000256" key="5">
    <source>
        <dbReference type="ARBA" id="ARBA00023242"/>
    </source>
</evidence>
<dbReference type="GO" id="GO:0046982">
    <property type="term" value="F:protein heterodimerization activity"/>
    <property type="evidence" value="ECO:0007669"/>
    <property type="project" value="InterPro"/>
</dbReference>
<comment type="caution">
    <text evidence="8">The sequence shown here is derived from an EMBL/GenBank/DDBJ whole genome shotgun (WGS) entry which is preliminary data.</text>
</comment>
<dbReference type="InterPro" id="IPR009072">
    <property type="entry name" value="Histone-fold"/>
</dbReference>
<dbReference type="AlphaFoldDB" id="A0A3M7J0G6"/>
<evidence type="ECO:0000313" key="9">
    <source>
        <dbReference type="Proteomes" id="UP000281677"/>
    </source>
</evidence>